<evidence type="ECO:0000313" key="9">
    <source>
        <dbReference type="EMBL" id="KAJ9678247.1"/>
    </source>
</evidence>
<dbReference type="EMBL" id="JARBHA010000017">
    <property type="protein sequence ID" value="KAJ9678241.1"/>
    <property type="molecule type" value="Genomic_DNA"/>
</dbReference>
<dbReference type="EMBL" id="JARBHA010000017">
    <property type="protein sequence ID" value="KAJ9678245.1"/>
    <property type="molecule type" value="Genomic_DNA"/>
</dbReference>
<organism evidence="6 11">
    <name type="scientific">Vitis rotundifolia</name>
    <name type="common">Muscadine grape</name>
    <dbReference type="NCBI Taxonomy" id="103349"/>
    <lineage>
        <taxon>Eukaryota</taxon>
        <taxon>Viridiplantae</taxon>
        <taxon>Streptophyta</taxon>
        <taxon>Embryophyta</taxon>
        <taxon>Tracheophyta</taxon>
        <taxon>Spermatophyta</taxon>
        <taxon>Magnoliopsida</taxon>
        <taxon>eudicotyledons</taxon>
        <taxon>Gunneridae</taxon>
        <taxon>Pentapetalae</taxon>
        <taxon>rosids</taxon>
        <taxon>Vitales</taxon>
        <taxon>Vitaceae</taxon>
        <taxon>Viteae</taxon>
        <taxon>Vitis</taxon>
    </lineage>
</organism>
<dbReference type="EMBL" id="JARBHA010000017">
    <property type="protein sequence ID" value="KAJ9678235.1"/>
    <property type="molecule type" value="Genomic_DNA"/>
</dbReference>
<dbReference type="EMBL" id="JARBHA010000017">
    <property type="protein sequence ID" value="KAJ9678231.1"/>
    <property type="molecule type" value="Genomic_DNA"/>
</dbReference>
<evidence type="ECO:0000313" key="1">
    <source>
        <dbReference type="EMBL" id="KAJ9678230.1"/>
    </source>
</evidence>
<evidence type="ECO:0000313" key="6">
    <source>
        <dbReference type="EMBL" id="KAJ9678241.1"/>
    </source>
</evidence>
<proteinExistence type="predicted"/>
<reference evidence="6 11" key="1">
    <citation type="journal article" date="2023" name="BMC Biotechnol.">
        <title>Vitis rotundifolia cv Carlos genome sequencing.</title>
        <authorList>
            <person name="Huff M."/>
            <person name="Hulse-Kemp A."/>
            <person name="Scheffler B."/>
            <person name="Youngblood R."/>
            <person name="Simpson S."/>
            <person name="Babiker E."/>
            <person name="Staton M."/>
        </authorList>
    </citation>
    <scope>NUCLEOTIDE SEQUENCE [LARGE SCALE GENOMIC DNA]</scope>
    <source>
        <tissue evidence="6">Leaf</tissue>
    </source>
</reference>
<comment type="caution">
    <text evidence="6">The sequence shown here is derived from an EMBL/GenBank/DDBJ whole genome shotgun (WGS) entry which is preliminary data.</text>
</comment>
<protein>
    <submittedName>
        <fullName evidence="6">Uncharacterized protein</fullName>
    </submittedName>
</protein>
<keyword evidence="11" id="KW-1185">Reference proteome</keyword>
<dbReference type="AlphaFoldDB" id="A0AA38YWZ4"/>
<evidence type="ECO:0000313" key="2">
    <source>
        <dbReference type="EMBL" id="KAJ9678231.1"/>
    </source>
</evidence>
<dbReference type="EMBL" id="JARBHA010000017">
    <property type="protein sequence ID" value="KAJ9678248.1"/>
    <property type="molecule type" value="Genomic_DNA"/>
</dbReference>
<evidence type="ECO:0000313" key="5">
    <source>
        <dbReference type="EMBL" id="KAJ9678239.1"/>
    </source>
</evidence>
<evidence type="ECO:0000313" key="3">
    <source>
        <dbReference type="EMBL" id="KAJ9678233.1"/>
    </source>
</evidence>
<evidence type="ECO:0000313" key="4">
    <source>
        <dbReference type="EMBL" id="KAJ9678235.1"/>
    </source>
</evidence>
<dbReference type="EMBL" id="JARBHA010000017">
    <property type="protein sequence ID" value="KAJ9678247.1"/>
    <property type="molecule type" value="Genomic_DNA"/>
</dbReference>
<accession>A0AA38YWZ4</accession>
<gene>
    <name evidence="1" type="ORF">PVL29_022965</name>
    <name evidence="2" type="ORF">PVL29_022966</name>
    <name evidence="3" type="ORF">PVL29_022968</name>
    <name evidence="4" type="ORF">PVL29_022970</name>
    <name evidence="5" type="ORF">PVL29_022974</name>
    <name evidence="6" type="ORF">PVL29_022976</name>
    <name evidence="7" type="ORF">PVL29_022980</name>
    <name evidence="8" type="ORF">PVL29_022981</name>
    <name evidence="9" type="ORF">PVL29_022982</name>
    <name evidence="10" type="ORF">PVL29_022983</name>
</gene>
<dbReference type="EMBL" id="JARBHA010000017">
    <property type="protein sequence ID" value="KAJ9678246.1"/>
    <property type="molecule type" value="Genomic_DNA"/>
</dbReference>
<evidence type="ECO:0000313" key="8">
    <source>
        <dbReference type="EMBL" id="KAJ9678246.1"/>
    </source>
</evidence>
<name>A0AA38YWZ4_VITRO</name>
<evidence type="ECO:0000313" key="11">
    <source>
        <dbReference type="Proteomes" id="UP001168098"/>
    </source>
</evidence>
<evidence type="ECO:0000313" key="10">
    <source>
        <dbReference type="EMBL" id="KAJ9678248.1"/>
    </source>
</evidence>
<sequence length="129" mass="14088">MAGSDHPFDGRMGRLGRKGVLGHNLGLGARKRLASASIVLKWGELSRGRKRGRSATIDFDGRYLTIGGSDRRSAGPDGNGKGGTYWHDKCGRKYRNSARKREKGCNTRTSQEVTHPSTTLAQARLTAEF</sequence>
<dbReference type="Proteomes" id="UP001168098">
    <property type="component" value="Unassembled WGS sequence"/>
</dbReference>
<evidence type="ECO:0000313" key="7">
    <source>
        <dbReference type="EMBL" id="KAJ9678245.1"/>
    </source>
</evidence>
<dbReference type="EMBL" id="JARBHA010000017">
    <property type="protein sequence ID" value="KAJ9678239.1"/>
    <property type="molecule type" value="Genomic_DNA"/>
</dbReference>
<dbReference type="EMBL" id="JARBHA010000017">
    <property type="protein sequence ID" value="KAJ9678230.1"/>
    <property type="molecule type" value="Genomic_DNA"/>
</dbReference>
<dbReference type="EMBL" id="JARBHA010000017">
    <property type="protein sequence ID" value="KAJ9678233.1"/>
    <property type="molecule type" value="Genomic_DNA"/>
</dbReference>